<dbReference type="Proteomes" id="UP001178507">
    <property type="component" value="Unassembled WGS sequence"/>
</dbReference>
<evidence type="ECO:0008006" key="5">
    <source>
        <dbReference type="Google" id="ProtNLM"/>
    </source>
</evidence>
<dbReference type="InterPro" id="IPR036869">
    <property type="entry name" value="J_dom_sf"/>
</dbReference>
<reference evidence="3" key="1">
    <citation type="submission" date="2023-08" db="EMBL/GenBank/DDBJ databases">
        <authorList>
            <person name="Chen Y."/>
            <person name="Shah S."/>
            <person name="Dougan E. K."/>
            <person name="Thang M."/>
            <person name="Chan C."/>
        </authorList>
    </citation>
    <scope>NUCLEOTIDE SEQUENCE</scope>
</reference>
<evidence type="ECO:0000313" key="4">
    <source>
        <dbReference type="Proteomes" id="UP001178507"/>
    </source>
</evidence>
<dbReference type="Gene3D" id="1.10.287.110">
    <property type="entry name" value="DnaJ domain"/>
    <property type="match status" value="1"/>
</dbReference>
<dbReference type="AlphaFoldDB" id="A0AA36HKC0"/>
<evidence type="ECO:0000313" key="3">
    <source>
        <dbReference type="EMBL" id="CAJ1370774.1"/>
    </source>
</evidence>
<evidence type="ECO:0000256" key="2">
    <source>
        <dbReference type="SAM" id="MobiDB-lite"/>
    </source>
</evidence>
<feature type="coiled-coil region" evidence="1">
    <location>
        <begin position="218"/>
        <end position="287"/>
    </location>
</feature>
<sequence length="368" mass="39491">MVEVTATSCGCAFYDGATWREEGEDGVSRAPAEPEPGWDFFQLRGFQGPSLQLRRAAAIRLVRVYSHWPSSDPLATALHPAGVKELQLELPAPVRELPSLIVAVCPSELALRGDRADRSQPRVSSRKFTAAAAAVAAAESEAEAAELEARAGALFGLRKTCASPSSSAPTRSTASNTPRLEGLDAAGVLTRLYEEEVLAAFRAGTGPGQEELEEVTGVREKNDEIASVKRELELERAAREVAEAASGQAAAEIARLQEQCGALQQKLRASERSRMAAEMQIRQLSADLDKAAYAAPQKAAPKSLDEVVSGLVALEARDLRGVESAEKALLKRKLLLRWHPDKNSAGNGGASELAKRITQELQAHPEWN</sequence>
<keyword evidence="1" id="KW-0175">Coiled coil</keyword>
<proteinExistence type="predicted"/>
<protein>
    <recommendedName>
        <fullName evidence="5">J domain-containing protein</fullName>
    </recommendedName>
</protein>
<organism evidence="3 4">
    <name type="scientific">Effrenium voratum</name>
    <dbReference type="NCBI Taxonomy" id="2562239"/>
    <lineage>
        <taxon>Eukaryota</taxon>
        <taxon>Sar</taxon>
        <taxon>Alveolata</taxon>
        <taxon>Dinophyceae</taxon>
        <taxon>Suessiales</taxon>
        <taxon>Symbiodiniaceae</taxon>
        <taxon>Effrenium</taxon>
    </lineage>
</organism>
<comment type="caution">
    <text evidence="3">The sequence shown here is derived from an EMBL/GenBank/DDBJ whole genome shotgun (WGS) entry which is preliminary data.</text>
</comment>
<feature type="region of interest" description="Disordered" evidence="2">
    <location>
        <begin position="341"/>
        <end position="368"/>
    </location>
</feature>
<dbReference type="EMBL" id="CAUJNA010000036">
    <property type="protein sequence ID" value="CAJ1370774.1"/>
    <property type="molecule type" value="Genomic_DNA"/>
</dbReference>
<accession>A0AA36HKC0</accession>
<keyword evidence="4" id="KW-1185">Reference proteome</keyword>
<evidence type="ECO:0000256" key="1">
    <source>
        <dbReference type="SAM" id="Coils"/>
    </source>
</evidence>
<gene>
    <name evidence="3" type="ORF">EVOR1521_LOCUS1268</name>
</gene>
<name>A0AA36HKC0_9DINO</name>